<reference evidence="2 3" key="1">
    <citation type="submission" date="2018-06" db="EMBL/GenBank/DDBJ databases">
        <title>Fusarium incarnatum-equiseti species complex species 28.</title>
        <authorList>
            <person name="Gardiner D.M."/>
        </authorList>
    </citation>
    <scope>NUCLEOTIDE SEQUENCE [LARGE SCALE GENOMIC DNA]</scope>
    <source>
        <strain evidence="2 3">FIESC_28</strain>
    </source>
</reference>
<keyword evidence="3" id="KW-1185">Reference proteome</keyword>
<feature type="domain" description="Heterokaryon incompatibility" evidence="1">
    <location>
        <begin position="62"/>
        <end position="216"/>
    </location>
</feature>
<dbReference type="InterPro" id="IPR010730">
    <property type="entry name" value="HET"/>
</dbReference>
<organism evidence="2 3">
    <name type="scientific">Fusarium coffeatum</name>
    <dbReference type="NCBI Taxonomy" id="231269"/>
    <lineage>
        <taxon>Eukaryota</taxon>
        <taxon>Fungi</taxon>
        <taxon>Dikarya</taxon>
        <taxon>Ascomycota</taxon>
        <taxon>Pezizomycotina</taxon>
        <taxon>Sordariomycetes</taxon>
        <taxon>Hypocreomycetidae</taxon>
        <taxon>Hypocreales</taxon>
        <taxon>Nectriaceae</taxon>
        <taxon>Fusarium</taxon>
        <taxon>Fusarium incarnatum-equiseti species complex</taxon>
    </lineage>
</organism>
<evidence type="ECO:0000313" key="3">
    <source>
        <dbReference type="Proteomes" id="UP000253153"/>
    </source>
</evidence>
<dbReference type="PANTHER" id="PTHR33112">
    <property type="entry name" value="DOMAIN PROTEIN, PUTATIVE-RELATED"/>
    <property type="match status" value="1"/>
</dbReference>
<sequence length="596" mass="67724">MNEQNLQLALRWIKSCNRSHPKCKAFRHQMTGWRPTRLIYVGPQPDQSKLVISSDKARSVPYVAVSYCWGPANSVTLSQENISDFQKQIPWQYLPATIQSAIATTKDLGYQYLWVDSLCIIQNSKDDWAHESSRMGDIYGMADITLAAAGGSSVQDPMFYRRDPRAVRPCVANIMPNYRYTKLSYPWAIYPHQAERMLDSTINQSPLSRRAWALQELLLSPRSLILGSKQMVWSCATTEASEGFPLGLDPKFSTPLAEDSSLSQLRQRLMRMSIPDEPPSRFWNDFISKYTRCRLSVGSDTLVALQGLVGRIMMMVDMRRQSNPDEPGANYVAGLWHDRHFQQSLLWRPKVGSTRSRPEAYRAPSWSWASIDGDIDFFEQYVPWLWNKMEIEFATVIDVNVEAAAIHSSSATGAVTSGYIDIKCHVRSCMLLKAGPGLDGSKAYEQDEALVVSSEEFHRLSENTPLQDFCAGTTINELAHRFANSCIIDMPEEIPDSKWTEVYCIPLQLGQCQTDRYEQSVWESYEGLVVVPVHSGACTNYKRNLSHTESPDLTKIFRRIGTFRFDLHEGNRASRRGELLGTGSDLQERRELIRII</sequence>
<dbReference type="Proteomes" id="UP000253153">
    <property type="component" value="Unassembled WGS sequence"/>
</dbReference>
<dbReference type="Pfam" id="PF06985">
    <property type="entry name" value="HET"/>
    <property type="match status" value="1"/>
</dbReference>
<evidence type="ECO:0000313" key="2">
    <source>
        <dbReference type="EMBL" id="RBR13470.1"/>
    </source>
</evidence>
<accession>A0A366RAX8</accession>
<dbReference type="OrthoDB" id="5362512at2759"/>
<dbReference type="AlphaFoldDB" id="A0A366RAX8"/>
<name>A0A366RAX8_9HYPO</name>
<protein>
    <recommendedName>
        <fullName evidence="1">Heterokaryon incompatibility domain-containing protein</fullName>
    </recommendedName>
</protein>
<gene>
    <name evidence="2" type="ORF">FIESC28_08170</name>
</gene>
<dbReference type="EMBL" id="QKXC01000182">
    <property type="protein sequence ID" value="RBR13470.1"/>
    <property type="molecule type" value="Genomic_DNA"/>
</dbReference>
<evidence type="ECO:0000259" key="1">
    <source>
        <dbReference type="Pfam" id="PF06985"/>
    </source>
</evidence>
<dbReference type="GeneID" id="41997605"/>
<comment type="caution">
    <text evidence="2">The sequence shown here is derived from an EMBL/GenBank/DDBJ whole genome shotgun (WGS) entry which is preliminary data.</text>
</comment>
<dbReference type="PANTHER" id="PTHR33112:SF16">
    <property type="entry name" value="HETEROKARYON INCOMPATIBILITY DOMAIN-CONTAINING PROTEIN"/>
    <property type="match status" value="1"/>
</dbReference>
<dbReference type="RefSeq" id="XP_031013628.1">
    <property type="nucleotide sequence ID" value="XM_031162309.1"/>
</dbReference>
<proteinExistence type="predicted"/>